<protein>
    <submittedName>
        <fullName evidence="1">Uncharacterized protein</fullName>
    </submittedName>
</protein>
<dbReference type="AlphaFoldDB" id="A0A8J7LA42"/>
<accession>A0A8J7LA42</accession>
<dbReference type="Proteomes" id="UP000632766">
    <property type="component" value="Unassembled WGS sequence"/>
</dbReference>
<dbReference type="EMBL" id="JAECZC010000050">
    <property type="protein sequence ID" value="MBH8564715.1"/>
    <property type="molecule type" value="Genomic_DNA"/>
</dbReference>
<sequence length="85" mass="10069">MIRGGVLTVIKGEGIYVDFSRILWFKSPQQRQEIIKYWHSQGFAEPERLQYIYSDNCLEVERDLPEYGFFKGTGTLDEQIYNIPF</sequence>
<comment type="caution">
    <text evidence="1">The sequence shown here is derived from an EMBL/GenBank/DDBJ whole genome shotgun (WGS) entry which is preliminary data.</text>
</comment>
<gene>
    <name evidence="1" type="ORF">I8748_21440</name>
</gene>
<keyword evidence="2" id="KW-1185">Reference proteome</keyword>
<proteinExistence type="predicted"/>
<name>A0A8J7LA42_9NOST</name>
<organism evidence="1 2">
    <name type="scientific">Amazonocrinis nigriterrae CENA67</name>
    <dbReference type="NCBI Taxonomy" id="2794033"/>
    <lineage>
        <taxon>Bacteria</taxon>
        <taxon>Bacillati</taxon>
        <taxon>Cyanobacteriota</taxon>
        <taxon>Cyanophyceae</taxon>
        <taxon>Nostocales</taxon>
        <taxon>Nostocaceae</taxon>
        <taxon>Amazonocrinis</taxon>
        <taxon>Amazonocrinis nigriterrae</taxon>
    </lineage>
</organism>
<reference evidence="1 2" key="1">
    <citation type="journal article" date="2021" name="Int. J. Syst. Evol. Microbiol.">
        <title>Amazonocrinis nigriterrae gen. nov., sp. nov., Atlanticothrix silvestris gen. nov., sp. nov. and Dendronalium phyllosphericum gen. nov., sp. nov., nostocacean cyanobacteria from Brazilian environments.</title>
        <authorList>
            <person name="Alvarenga D.O."/>
            <person name="Andreote A.P.D."/>
            <person name="Branco L.H.Z."/>
            <person name="Delbaje E."/>
            <person name="Cruz R.B."/>
            <person name="Varani A.M."/>
            <person name="Fiore M.F."/>
        </authorList>
    </citation>
    <scope>NUCLEOTIDE SEQUENCE [LARGE SCALE GENOMIC DNA]</scope>
    <source>
        <strain evidence="1 2">CENA67</strain>
    </source>
</reference>
<dbReference type="RefSeq" id="WP_198126543.1">
    <property type="nucleotide sequence ID" value="NZ_JAECZC010000050.1"/>
</dbReference>
<evidence type="ECO:0000313" key="2">
    <source>
        <dbReference type="Proteomes" id="UP000632766"/>
    </source>
</evidence>
<evidence type="ECO:0000313" key="1">
    <source>
        <dbReference type="EMBL" id="MBH8564715.1"/>
    </source>
</evidence>